<proteinExistence type="predicted"/>
<reference evidence="1 2" key="1">
    <citation type="submission" date="2020-05" db="EMBL/GenBank/DDBJ databases">
        <title>Identification and distribution of gene clusters putatively required for synthesis of sphingolipid metabolism inhibitors in phylogenetically diverse species of the filamentous fungus Fusarium.</title>
        <authorList>
            <person name="Kim H.-S."/>
            <person name="Busman M."/>
            <person name="Brown D.W."/>
            <person name="Divon H."/>
            <person name="Uhlig S."/>
            <person name="Proctor R.H."/>
        </authorList>
    </citation>
    <scope>NUCLEOTIDE SEQUENCE [LARGE SCALE GENOMIC DNA]</scope>
    <source>
        <strain evidence="1 2">NRRL 13617</strain>
    </source>
</reference>
<evidence type="ECO:0000313" key="2">
    <source>
        <dbReference type="Proteomes" id="UP000582016"/>
    </source>
</evidence>
<dbReference type="EMBL" id="JAAOAQ010000414">
    <property type="protein sequence ID" value="KAF5548768.1"/>
    <property type="molecule type" value="Genomic_DNA"/>
</dbReference>
<sequence length="330" mass="38359">MDSFPFERLPIELKIEIIRYDIPSITVCLTRQYSQWSFVDDFIHVHEEELSRVRASSLEIKTLCDRLRYLVICTHGQELCRLDPLRDLFVIEEPWIGISGALQLPREQGPGSSQPAGPPIRRMLYRMGDPSIPRGAPATGKTLPEDEIETYARMPFGSSLPIWPRTPILKEFILTFAVCGPDWHIDSFQQYGPDVSPGDWQDTPWIGSHGYSSRRGLTRICKWPGFRYWTETGKIEFRPLSWPEVLPSVRVFQEDSAIVIPPEFTVRLWINRPGEPIDAEQSQYGWIEVKAPEEGDDPWVEQLATTWKMVRYLFWRSSGFMDFEWHLDNK</sequence>
<keyword evidence="2" id="KW-1185">Reference proteome</keyword>
<dbReference type="OrthoDB" id="5078149at2759"/>
<comment type="caution">
    <text evidence="1">The sequence shown here is derived from an EMBL/GenBank/DDBJ whole genome shotgun (WGS) entry which is preliminary data.</text>
</comment>
<organism evidence="1 2">
    <name type="scientific">Fusarium phyllophilum</name>
    <dbReference type="NCBI Taxonomy" id="47803"/>
    <lineage>
        <taxon>Eukaryota</taxon>
        <taxon>Fungi</taxon>
        <taxon>Dikarya</taxon>
        <taxon>Ascomycota</taxon>
        <taxon>Pezizomycotina</taxon>
        <taxon>Sordariomycetes</taxon>
        <taxon>Hypocreomycetidae</taxon>
        <taxon>Hypocreales</taxon>
        <taxon>Nectriaceae</taxon>
        <taxon>Fusarium</taxon>
        <taxon>Fusarium fujikuroi species complex</taxon>
    </lineage>
</organism>
<name>A0A8H5N1T2_9HYPO</name>
<evidence type="ECO:0000313" key="1">
    <source>
        <dbReference type="EMBL" id="KAF5548768.1"/>
    </source>
</evidence>
<protein>
    <submittedName>
        <fullName evidence="1">K P-type ATPase (Mediates high-affinity potassium or sodium uptake)</fullName>
    </submittedName>
</protein>
<gene>
    <name evidence="1" type="ORF">FPHYL_9828</name>
</gene>
<accession>A0A8H5N1T2</accession>
<dbReference type="Proteomes" id="UP000582016">
    <property type="component" value="Unassembled WGS sequence"/>
</dbReference>
<dbReference type="AlphaFoldDB" id="A0A8H5N1T2"/>